<feature type="domain" description="Protein kinase" evidence="3">
    <location>
        <begin position="1"/>
        <end position="126"/>
    </location>
</feature>
<dbReference type="InterPro" id="IPR017441">
    <property type="entry name" value="Protein_kinase_ATP_BS"/>
</dbReference>
<sequence>MRLGAGGMGQVYLGRDIGGRQAAVKVVRPGHAADPEFRNRFAREITTARSVNSPWTAAVVAADPHAPQPWLATEYVAGSDLAAAVAASGPSPRAPRRSSRAGSPRHWRTCTPPVWCTAISNRPTSC</sequence>
<dbReference type="InterPro" id="IPR000719">
    <property type="entry name" value="Prot_kinase_dom"/>
</dbReference>
<organism evidence="4 5">
    <name type="scientific">Pseudonocardia hierapolitana</name>
    <dbReference type="NCBI Taxonomy" id="1128676"/>
    <lineage>
        <taxon>Bacteria</taxon>
        <taxon>Bacillati</taxon>
        <taxon>Actinomycetota</taxon>
        <taxon>Actinomycetes</taxon>
        <taxon>Pseudonocardiales</taxon>
        <taxon>Pseudonocardiaceae</taxon>
        <taxon>Pseudonocardia</taxon>
    </lineage>
</organism>
<dbReference type="PROSITE" id="PS00107">
    <property type="entry name" value="PROTEIN_KINASE_ATP"/>
    <property type="match status" value="1"/>
</dbReference>
<dbReference type="Gene3D" id="3.30.200.20">
    <property type="entry name" value="Phosphorylase Kinase, domain 1"/>
    <property type="match status" value="1"/>
</dbReference>
<dbReference type="Proteomes" id="UP000321261">
    <property type="component" value="Unassembled WGS sequence"/>
</dbReference>
<proteinExistence type="predicted"/>
<protein>
    <recommendedName>
        <fullName evidence="3">Protein kinase domain-containing protein</fullName>
    </recommendedName>
</protein>
<dbReference type="AlphaFoldDB" id="A0A561SU59"/>
<keyword evidence="1" id="KW-0067">ATP-binding</keyword>
<name>A0A561SU59_9PSEU</name>
<dbReference type="SUPFAM" id="SSF56112">
    <property type="entry name" value="Protein kinase-like (PK-like)"/>
    <property type="match status" value="1"/>
</dbReference>
<evidence type="ECO:0000313" key="4">
    <source>
        <dbReference type="EMBL" id="TWF78394.1"/>
    </source>
</evidence>
<dbReference type="GO" id="GO:0005524">
    <property type="term" value="F:ATP binding"/>
    <property type="evidence" value="ECO:0007669"/>
    <property type="project" value="UniProtKB-UniRule"/>
</dbReference>
<keyword evidence="1" id="KW-0547">Nucleotide-binding</keyword>
<feature type="binding site" evidence="1">
    <location>
        <position position="25"/>
    </location>
    <ligand>
        <name>ATP</name>
        <dbReference type="ChEBI" id="CHEBI:30616"/>
    </ligand>
</feature>
<feature type="region of interest" description="Disordered" evidence="2">
    <location>
        <begin position="86"/>
        <end position="108"/>
    </location>
</feature>
<dbReference type="InterPro" id="IPR011009">
    <property type="entry name" value="Kinase-like_dom_sf"/>
</dbReference>
<evidence type="ECO:0000259" key="3">
    <source>
        <dbReference type="PROSITE" id="PS50011"/>
    </source>
</evidence>
<feature type="compositionally biased region" description="Basic residues" evidence="2">
    <location>
        <begin position="94"/>
        <end position="108"/>
    </location>
</feature>
<keyword evidence="5" id="KW-1185">Reference proteome</keyword>
<dbReference type="GO" id="GO:0004672">
    <property type="term" value="F:protein kinase activity"/>
    <property type="evidence" value="ECO:0007669"/>
    <property type="project" value="InterPro"/>
</dbReference>
<comment type="caution">
    <text evidence="4">The sequence shown here is derived from an EMBL/GenBank/DDBJ whole genome shotgun (WGS) entry which is preliminary data.</text>
</comment>
<gene>
    <name evidence="4" type="ORF">FHX44_114317</name>
</gene>
<dbReference type="EMBL" id="VIWU01000001">
    <property type="protein sequence ID" value="TWF78394.1"/>
    <property type="molecule type" value="Genomic_DNA"/>
</dbReference>
<dbReference type="PROSITE" id="PS50011">
    <property type="entry name" value="PROTEIN_KINASE_DOM"/>
    <property type="match status" value="1"/>
</dbReference>
<evidence type="ECO:0000313" key="5">
    <source>
        <dbReference type="Proteomes" id="UP000321261"/>
    </source>
</evidence>
<reference evidence="4 5" key="1">
    <citation type="submission" date="2019-06" db="EMBL/GenBank/DDBJ databases">
        <title>Sequencing the genomes of 1000 actinobacteria strains.</title>
        <authorList>
            <person name="Klenk H.-P."/>
        </authorList>
    </citation>
    <scope>NUCLEOTIDE SEQUENCE [LARGE SCALE GENOMIC DNA]</scope>
    <source>
        <strain evidence="4 5">DSM 45671</strain>
    </source>
</reference>
<evidence type="ECO:0000256" key="1">
    <source>
        <dbReference type="PROSITE-ProRule" id="PRU10141"/>
    </source>
</evidence>
<accession>A0A561SU59</accession>
<evidence type="ECO:0000256" key="2">
    <source>
        <dbReference type="SAM" id="MobiDB-lite"/>
    </source>
</evidence>